<dbReference type="Proteomes" id="UP000008311">
    <property type="component" value="Unassembled WGS sequence"/>
</dbReference>
<sequence length="64" mass="7308">MPSEGIEQVSSFKTCINTLNALSGIINSICTLVRRMVEHDPSPCYCHSSLFHGYFNWPMHEYKS</sequence>
<dbReference type="InParanoid" id="B9RW12"/>
<keyword evidence="2" id="KW-1185">Reference proteome</keyword>
<protein>
    <submittedName>
        <fullName evidence="1">Uncharacterized protein</fullName>
    </submittedName>
</protein>
<dbReference type="AlphaFoldDB" id="B9RW12"/>
<evidence type="ECO:0000313" key="2">
    <source>
        <dbReference type="Proteomes" id="UP000008311"/>
    </source>
</evidence>
<organism evidence="1 2">
    <name type="scientific">Ricinus communis</name>
    <name type="common">Castor bean</name>
    <dbReference type="NCBI Taxonomy" id="3988"/>
    <lineage>
        <taxon>Eukaryota</taxon>
        <taxon>Viridiplantae</taxon>
        <taxon>Streptophyta</taxon>
        <taxon>Embryophyta</taxon>
        <taxon>Tracheophyta</taxon>
        <taxon>Spermatophyta</taxon>
        <taxon>Magnoliopsida</taxon>
        <taxon>eudicotyledons</taxon>
        <taxon>Gunneridae</taxon>
        <taxon>Pentapetalae</taxon>
        <taxon>rosids</taxon>
        <taxon>fabids</taxon>
        <taxon>Malpighiales</taxon>
        <taxon>Euphorbiaceae</taxon>
        <taxon>Acalyphoideae</taxon>
        <taxon>Acalypheae</taxon>
        <taxon>Ricinus</taxon>
    </lineage>
</organism>
<name>B9RW12_RICCO</name>
<evidence type="ECO:0000313" key="1">
    <source>
        <dbReference type="EMBL" id="EEF44449.1"/>
    </source>
</evidence>
<gene>
    <name evidence="1" type="ORF">RCOM_1175370</name>
</gene>
<proteinExistence type="predicted"/>
<accession>B9RW12</accession>
<dbReference type="EMBL" id="EQ973822">
    <property type="protein sequence ID" value="EEF44449.1"/>
    <property type="molecule type" value="Genomic_DNA"/>
</dbReference>
<reference evidence="2" key="1">
    <citation type="journal article" date="2010" name="Nat. Biotechnol.">
        <title>Draft genome sequence of the oilseed species Ricinus communis.</title>
        <authorList>
            <person name="Chan A.P."/>
            <person name="Crabtree J."/>
            <person name="Zhao Q."/>
            <person name="Lorenzi H."/>
            <person name="Orvis J."/>
            <person name="Puiu D."/>
            <person name="Melake-Berhan A."/>
            <person name="Jones K.M."/>
            <person name="Redman J."/>
            <person name="Chen G."/>
            <person name="Cahoon E.B."/>
            <person name="Gedil M."/>
            <person name="Stanke M."/>
            <person name="Haas B.J."/>
            <person name="Wortman J.R."/>
            <person name="Fraser-Liggett C.M."/>
            <person name="Ravel J."/>
            <person name="Rabinowicz P.D."/>
        </authorList>
    </citation>
    <scope>NUCLEOTIDE SEQUENCE [LARGE SCALE GENOMIC DNA]</scope>
    <source>
        <strain evidence="2">cv. Hale</strain>
    </source>
</reference>